<proteinExistence type="predicted"/>
<keyword evidence="3" id="KW-0131">Cell cycle</keyword>
<dbReference type="GO" id="GO:0030435">
    <property type="term" value="P:sporulation resulting in formation of a cellular spore"/>
    <property type="evidence" value="ECO:0007669"/>
    <property type="project" value="InterPro"/>
</dbReference>
<dbReference type="GO" id="GO:0003677">
    <property type="term" value="F:DNA binding"/>
    <property type="evidence" value="ECO:0007669"/>
    <property type="project" value="UniProtKB-KW"/>
</dbReference>
<dbReference type="GO" id="GO:0000917">
    <property type="term" value="P:division septum assembly"/>
    <property type="evidence" value="ECO:0007669"/>
    <property type="project" value="UniProtKB-KW"/>
</dbReference>
<keyword evidence="4" id="KW-0238">DNA-binding</keyword>
<keyword evidence="5" id="KW-1185">Reference proteome</keyword>
<dbReference type="AlphaFoldDB" id="A0A1M5ELG2"/>
<evidence type="ECO:0000313" key="5">
    <source>
        <dbReference type="Proteomes" id="UP000184088"/>
    </source>
</evidence>
<evidence type="ECO:0000256" key="1">
    <source>
        <dbReference type="ARBA" id="ARBA00022618"/>
    </source>
</evidence>
<keyword evidence="1" id="KW-0132">Cell division</keyword>
<dbReference type="RefSeq" id="WP_159432423.1">
    <property type="nucleotide sequence ID" value="NZ_FQVH01000046.1"/>
</dbReference>
<dbReference type="InterPro" id="IPR007170">
    <property type="entry name" value="SpoVG"/>
</dbReference>
<dbReference type="STRING" id="1121256.SAMN02746089_02574"/>
<evidence type="ECO:0000256" key="3">
    <source>
        <dbReference type="ARBA" id="ARBA00023306"/>
    </source>
</evidence>
<gene>
    <name evidence="4" type="ORF">SAMN02746089_02574</name>
</gene>
<dbReference type="EMBL" id="FQVH01000046">
    <property type="protein sequence ID" value="SHF80069.1"/>
    <property type="molecule type" value="Genomic_DNA"/>
</dbReference>
<dbReference type="Gene3D" id="3.30.1120.40">
    <property type="entry name" value="Stage V sporulation protein G"/>
    <property type="match status" value="1"/>
</dbReference>
<keyword evidence="2" id="KW-0717">Septation</keyword>
<dbReference type="Proteomes" id="UP000184088">
    <property type="component" value="Unassembled WGS sequence"/>
</dbReference>
<dbReference type="PANTHER" id="PTHR38429">
    <property type="entry name" value="SEPTATION PROTEIN SPOVG-RELATED"/>
    <property type="match status" value="1"/>
</dbReference>
<evidence type="ECO:0000313" key="4">
    <source>
        <dbReference type="EMBL" id="SHF80069.1"/>
    </source>
</evidence>
<dbReference type="InterPro" id="IPR036751">
    <property type="entry name" value="SpoVG_sf"/>
</dbReference>
<dbReference type="SUPFAM" id="SSF160537">
    <property type="entry name" value="SpoVG-like"/>
    <property type="match status" value="1"/>
</dbReference>
<reference evidence="4 5" key="1">
    <citation type="submission" date="2016-11" db="EMBL/GenBank/DDBJ databases">
        <authorList>
            <person name="Jaros S."/>
            <person name="Januszkiewicz K."/>
            <person name="Wedrychowicz H."/>
        </authorList>
    </citation>
    <scope>NUCLEOTIDE SEQUENCE [LARGE SCALE GENOMIC DNA]</scope>
    <source>
        <strain evidence="4 5">DSM 17918</strain>
    </source>
</reference>
<evidence type="ECO:0000256" key="2">
    <source>
        <dbReference type="ARBA" id="ARBA00023210"/>
    </source>
</evidence>
<dbReference type="Pfam" id="PF04026">
    <property type="entry name" value="SpoVG"/>
    <property type="match status" value="1"/>
</dbReference>
<accession>A0A1M5ELG2</accession>
<protein>
    <submittedName>
        <fullName evidence="4">DNA-binding protein SpoVG, cell septation regulator</fullName>
    </submittedName>
</protein>
<name>A0A1M5ELG2_9THEO</name>
<organism evidence="4 5">
    <name type="scientific">Caldanaerobius fijiensis DSM 17918</name>
    <dbReference type="NCBI Taxonomy" id="1121256"/>
    <lineage>
        <taxon>Bacteria</taxon>
        <taxon>Bacillati</taxon>
        <taxon>Bacillota</taxon>
        <taxon>Clostridia</taxon>
        <taxon>Thermoanaerobacterales</taxon>
        <taxon>Thermoanaerobacteraceae</taxon>
        <taxon>Caldanaerobius</taxon>
    </lineage>
</organism>
<dbReference type="PANTHER" id="PTHR38429:SF1">
    <property type="entry name" value="SEPTATION PROTEIN SPOVG-RELATED"/>
    <property type="match status" value="1"/>
</dbReference>
<sequence>MSEKILISLTSEEQRTLLKAAKQMEGTYGRAAAYWKKYEPHMKAWANIVQKLENKTPKEMVKKEGLPNAAQQVTEKIEITSIWVKKVEQENVRAIISIVLNNAFVIGGIKILENKTGKLFVVFPSRKTYAEQFIEFAYPVGRELRQKICDTILDEYKRQSER</sequence>